<proteinExistence type="predicted"/>
<gene>
    <name evidence="10" type="ORF">SAMN02745248_01044</name>
</gene>
<dbReference type="SMART" id="SM00448">
    <property type="entry name" value="REC"/>
    <property type="match status" value="1"/>
</dbReference>
<dbReference type="SMART" id="SM00862">
    <property type="entry name" value="Trans_reg_C"/>
    <property type="match status" value="1"/>
</dbReference>
<evidence type="ECO:0000256" key="2">
    <source>
        <dbReference type="ARBA" id="ARBA00023015"/>
    </source>
</evidence>
<evidence type="ECO:0000256" key="1">
    <source>
        <dbReference type="ARBA" id="ARBA00018672"/>
    </source>
</evidence>
<dbReference type="Gene3D" id="1.10.10.10">
    <property type="entry name" value="Winged helix-like DNA-binding domain superfamily/Winged helix DNA-binding domain"/>
    <property type="match status" value="1"/>
</dbReference>
<keyword evidence="3 7" id="KW-0238">DNA-binding</keyword>
<sequence length="232" mass="26268">MTVKILILEDEPSIRSFIKIKLKHLNYDITAVDCGKDALNTINGTFNIALLDIMLPDISGLQICKTFRNKFPNLGIIMLTAKGQEGDKIQAFKNGADDYIVKPFSPSELAARIESLLRRLNISSHSIENCITSGPFKLDMSNSCLYKDNILIPVTPTEFSIMCCLIKNANKTLSRDFILNDVWGINYIGDIKIVDVNIRRLRQKIEDDSSNPKYLTTCWGYGYMWCDNNEQS</sequence>
<keyword evidence="6" id="KW-0597">Phosphoprotein</keyword>
<dbReference type="GO" id="GO:0032993">
    <property type="term" value="C:protein-DNA complex"/>
    <property type="evidence" value="ECO:0007669"/>
    <property type="project" value="TreeGrafter"/>
</dbReference>
<feature type="modified residue" description="4-aspartylphosphate" evidence="6">
    <location>
        <position position="52"/>
    </location>
</feature>
<dbReference type="InterPro" id="IPR036388">
    <property type="entry name" value="WH-like_DNA-bd_sf"/>
</dbReference>
<protein>
    <recommendedName>
        <fullName evidence="1">Stage 0 sporulation protein A homolog</fullName>
    </recommendedName>
</protein>
<evidence type="ECO:0000256" key="4">
    <source>
        <dbReference type="ARBA" id="ARBA00023163"/>
    </source>
</evidence>
<dbReference type="Pfam" id="PF00072">
    <property type="entry name" value="Response_reg"/>
    <property type="match status" value="1"/>
</dbReference>
<dbReference type="InterPro" id="IPR001867">
    <property type="entry name" value="OmpR/PhoB-type_DNA-bd"/>
</dbReference>
<dbReference type="PANTHER" id="PTHR48111">
    <property type="entry name" value="REGULATOR OF RPOS"/>
    <property type="match status" value="1"/>
</dbReference>
<reference evidence="10 11" key="1">
    <citation type="submission" date="2016-11" db="EMBL/GenBank/DDBJ databases">
        <authorList>
            <person name="Jaros S."/>
            <person name="Januszkiewicz K."/>
            <person name="Wedrychowicz H."/>
        </authorList>
    </citation>
    <scope>NUCLEOTIDE SEQUENCE [LARGE SCALE GENOMIC DNA]</scope>
    <source>
        <strain evidence="10 11">DSM 3090</strain>
    </source>
</reference>
<evidence type="ECO:0000256" key="7">
    <source>
        <dbReference type="PROSITE-ProRule" id="PRU01091"/>
    </source>
</evidence>
<dbReference type="SUPFAM" id="SSF52172">
    <property type="entry name" value="CheY-like"/>
    <property type="match status" value="1"/>
</dbReference>
<dbReference type="InterPro" id="IPR016032">
    <property type="entry name" value="Sig_transdc_resp-reg_C-effctor"/>
</dbReference>
<feature type="DNA-binding region" description="OmpR/PhoB-type" evidence="7">
    <location>
        <begin position="128"/>
        <end position="227"/>
    </location>
</feature>
<evidence type="ECO:0000313" key="10">
    <source>
        <dbReference type="EMBL" id="SHJ82446.1"/>
    </source>
</evidence>
<dbReference type="PANTHER" id="PTHR48111:SF54">
    <property type="entry name" value="STAGE 0 SPORULATION PROTEIN A HOMOLOG"/>
    <property type="match status" value="1"/>
</dbReference>
<name>A0A1M6MGD5_9CLOT</name>
<comment type="function">
    <text evidence="5">May play the central regulatory role in sporulation. It may be an element of the effector pathway responsible for the activation of sporulation genes in response to nutritional stress. Spo0A may act in concert with spo0H (a sigma factor) to control the expression of some genes that are critical to the sporulation process.</text>
</comment>
<dbReference type="InterPro" id="IPR001789">
    <property type="entry name" value="Sig_transdc_resp-reg_receiver"/>
</dbReference>
<dbReference type="Proteomes" id="UP000183952">
    <property type="component" value="Unassembled WGS sequence"/>
</dbReference>
<dbReference type="Pfam" id="PF00486">
    <property type="entry name" value="Trans_reg_C"/>
    <property type="match status" value="1"/>
</dbReference>
<dbReference type="GO" id="GO:0000976">
    <property type="term" value="F:transcription cis-regulatory region binding"/>
    <property type="evidence" value="ECO:0007669"/>
    <property type="project" value="TreeGrafter"/>
</dbReference>
<dbReference type="GO" id="GO:0005829">
    <property type="term" value="C:cytosol"/>
    <property type="evidence" value="ECO:0007669"/>
    <property type="project" value="TreeGrafter"/>
</dbReference>
<evidence type="ECO:0000259" key="8">
    <source>
        <dbReference type="PROSITE" id="PS50110"/>
    </source>
</evidence>
<dbReference type="InterPro" id="IPR039420">
    <property type="entry name" value="WalR-like"/>
</dbReference>
<evidence type="ECO:0000256" key="6">
    <source>
        <dbReference type="PROSITE-ProRule" id="PRU00169"/>
    </source>
</evidence>
<dbReference type="STRING" id="1121331.SAMN02745248_01044"/>
<keyword evidence="2" id="KW-0805">Transcription regulation</keyword>
<dbReference type="GO" id="GO:0000156">
    <property type="term" value="F:phosphorelay response regulator activity"/>
    <property type="evidence" value="ECO:0007669"/>
    <property type="project" value="TreeGrafter"/>
</dbReference>
<evidence type="ECO:0000313" key="11">
    <source>
        <dbReference type="Proteomes" id="UP000183952"/>
    </source>
</evidence>
<dbReference type="SUPFAM" id="SSF46894">
    <property type="entry name" value="C-terminal effector domain of the bipartite response regulators"/>
    <property type="match status" value="1"/>
</dbReference>
<evidence type="ECO:0000259" key="9">
    <source>
        <dbReference type="PROSITE" id="PS51755"/>
    </source>
</evidence>
<feature type="domain" description="Response regulatory" evidence="8">
    <location>
        <begin position="4"/>
        <end position="117"/>
    </location>
</feature>
<keyword evidence="4" id="KW-0804">Transcription</keyword>
<dbReference type="RefSeq" id="WP_072903077.1">
    <property type="nucleotide sequence ID" value="NZ_FRAD01000007.1"/>
</dbReference>
<dbReference type="InterPro" id="IPR011006">
    <property type="entry name" value="CheY-like_superfamily"/>
</dbReference>
<organism evidence="10 11">
    <name type="scientific">Hathewaya proteolytica DSM 3090</name>
    <dbReference type="NCBI Taxonomy" id="1121331"/>
    <lineage>
        <taxon>Bacteria</taxon>
        <taxon>Bacillati</taxon>
        <taxon>Bacillota</taxon>
        <taxon>Clostridia</taxon>
        <taxon>Eubacteriales</taxon>
        <taxon>Clostridiaceae</taxon>
        <taxon>Hathewaya</taxon>
    </lineage>
</organism>
<evidence type="ECO:0000256" key="3">
    <source>
        <dbReference type="ARBA" id="ARBA00023125"/>
    </source>
</evidence>
<dbReference type="PROSITE" id="PS50110">
    <property type="entry name" value="RESPONSE_REGULATORY"/>
    <property type="match status" value="1"/>
</dbReference>
<dbReference type="PROSITE" id="PS51755">
    <property type="entry name" value="OMPR_PHOB"/>
    <property type="match status" value="1"/>
</dbReference>
<evidence type="ECO:0000256" key="5">
    <source>
        <dbReference type="ARBA" id="ARBA00024867"/>
    </source>
</evidence>
<dbReference type="GO" id="GO:0006355">
    <property type="term" value="P:regulation of DNA-templated transcription"/>
    <property type="evidence" value="ECO:0007669"/>
    <property type="project" value="InterPro"/>
</dbReference>
<dbReference type="Gene3D" id="3.40.50.2300">
    <property type="match status" value="1"/>
</dbReference>
<accession>A0A1M6MGD5</accession>
<dbReference type="CDD" id="cd00383">
    <property type="entry name" value="trans_reg_C"/>
    <property type="match status" value="1"/>
</dbReference>
<keyword evidence="11" id="KW-1185">Reference proteome</keyword>
<dbReference type="OrthoDB" id="9790442at2"/>
<feature type="domain" description="OmpR/PhoB-type" evidence="9">
    <location>
        <begin position="128"/>
        <end position="227"/>
    </location>
</feature>
<dbReference type="AlphaFoldDB" id="A0A1M6MGD5"/>
<dbReference type="EMBL" id="FRAD01000007">
    <property type="protein sequence ID" value="SHJ82446.1"/>
    <property type="molecule type" value="Genomic_DNA"/>
</dbReference>